<dbReference type="STRING" id="1406840.Q763_15590"/>
<keyword evidence="1" id="KW-0472">Membrane</keyword>
<sequence length="158" mass="18086">MLFMGSIGNYIILIAIIAMLVFLIRGKVNRRKDERLQKLQQSEYKNRLMKEGNKIIVPFDNCKVTTSKSYTTKPASGGYRAQALNSLLDSRNAEVTTQHISSTVEVKVKINGSTKTLKSDSFPVGKETLLAKLYMQKEIEVYYDVHTRDYFINLHFLD</sequence>
<accession>A0A0A2LSF6</accession>
<keyword evidence="3" id="KW-1185">Reference proteome</keyword>
<reference evidence="2 3" key="1">
    <citation type="submission" date="2013-09" db="EMBL/GenBank/DDBJ databases">
        <authorList>
            <person name="Zeng Z."/>
            <person name="Chen C."/>
        </authorList>
    </citation>
    <scope>NUCLEOTIDE SEQUENCE [LARGE SCALE GENOMIC DNA]</scope>
    <source>
        <strain evidence="2 3">F44-8</strain>
    </source>
</reference>
<comment type="caution">
    <text evidence="2">The sequence shown here is derived from an EMBL/GenBank/DDBJ whole genome shotgun (WGS) entry which is preliminary data.</text>
</comment>
<gene>
    <name evidence="2" type="ORF">Q763_15590</name>
</gene>
<feature type="transmembrane region" description="Helical" evidence="1">
    <location>
        <begin position="6"/>
        <end position="24"/>
    </location>
</feature>
<keyword evidence="1" id="KW-1133">Transmembrane helix</keyword>
<organism evidence="2 3">
    <name type="scientific">Flavobacterium beibuense F44-8</name>
    <dbReference type="NCBI Taxonomy" id="1406840"/>
    <lineage>
        <taxon>Bacteria</taxon>
        <taxon>Pseudomonadati</taxon>
        <taxon>Bacteroidota</taxon>
        <taxon>Flavobacteriia</taxon>
        <taxon>Flavobacteriales</taxon>
        <taxon>Flavobacteriaceae</taxon>
        <taxon>Flavobacterium</taxon>
    </lineage>
</organism>
<evidence type="ECO:0000256" key="1">
    <source>
        <dbReference type="SAM" id="Phobius"/>
    </source>
</evidence>
<name>A0A0A2LSF6_9FLAO</name>
<dbReference type="EMBL" id="JRLV01000021">
    <property type="protein sequence ID" value="KGO79120.1"/>
    <property type="molecule type" value="Genomic_DNA"/>
</dbReference>
<evidence type="ECO:0000313" key="2">
    <source>
        <dbReference type="EMBL" id="KGO79120.1"/>
    </source>
</evidence>
<dbReference type="Proteomes" id="UP000030129">
    <property type="component" value="Unassembled WGS sequence"/>
</dbReference>
<dbReference type="AlphaFoldDB" id="A0A0A2LSF6"/>
<proteinExistence type="predicted"/>
<protein>
    <submittedName>
        <fullName evidence="2">Uncharacterized protein</fullName>
    </submittedName>
</protein>
<evidence type="ECO:0000313" key="3">
    <source>
        <dbReference type="Proteomes" id="UP000030129"/>
    </source>
</evidence>
<dbReference type="RefSeq" id="WP_035135865.1">
    <property type="nucleotide sequence ID" value="NZ_JRLV01000021.1"/>
</dbReference>
<keyword evidence="1" id="KW-0812">Transmembrane</keyword>